<evidence type="ECO:0000313" key="5">
    <source>
        <dbReference type="EMBL" id="ABN60599.1"/>
    </source>
</evidence>
<dbReference type="KEGG" id="sbl:Sbal_3686"/>
<dbReference type="EMBL" id="CP000563">
    <property type="protein sequence ID" value="ABN60599.1"/>
    <property type="molecule type" value="Genomic_DNA"/>
</dbReference>
<dbReference type="KEGG" id="sbl:Sbal_3948"/>
<evidence type="ECO:0000313" key="10">
    <source>
        <dbReference type="EMBL" id="ABN61545.1"/>
    </source>
</evidence>
<dbReference type="HOGENOM" id="CLU_035706_0_1_6"/>
<dbReference type="EMBL" id="CP000563">
    <property type="protein sequence ID" value="ABN63220.1"/>
    <property type="molecule type" value="Genomic_DNA"/>
</dbReference>
<dbReference type="EMBL" id="CP000563">
    <property type="protein sequence ID" value="ABN60200.1"/>
    <property type="molecule type" value="Genomic_DNA"/>
</dbReference>
<evidence type="ECO:0000313" key="15">
    <source>
        <dbReference type="EMBL" id="ABN63102.1"/>
    </source>
</evidence>
<proteinExistence type="predicted"/>
<dbReference type="EMBL" id="CP000563">
    <property type="protein sequence ID" value="ABN63161.1"/>
    <property type="molecule type" value="Genomic_DNA"/>
</dbReference>
<protein>
    <submittedName>
        <fullName evidence="3">Integrase, catalytic region</fullName>
    </submittedName>
</protein>
<dbReference type="SUPFAM" id="SSF53098">
    <property type="entry name" value="Ribonuclease H-like"/>
    <property type="match status" value="1"/>
</dbReference>
<dbReference type="EMBL" id="CP000563">
    <property type="protein sequence ID" value="ABN61085.1"/>
    <property type="molecule type" value="Genomic_DNA"/>
</dbReference>
<dbReference type="EMBL" id="CP000563">
    <property type="protein sequence ID" value="ABN63341.1"/>
    <property type="molecule type" value="Genomic_DNA"/>
</dbReference>
<dbReference type="KEGG" id="sbl:Sbal_1511"/>
<dbReference type="GO" id="GO:0032196">
    <property type="term" value="P:transposition"/>
    <property type="evidence" value="ECO:0007669"/>
    <property type="project" value="TreeGrafter"/>
</dbReference>
<dbReference type="EMBL" id="CP000563">
    <property type="protein sequence ID" value="ABN61148.1"/>
    <property type="molecule type" value="Genomic_DNA"/>
</dbReference>
<evidence type="ECO:0000313" key="13">
    <source>
        <dbReference type="EMBL" id="ABN61650.1"/>
    </source>
</evidence>
<dbReference type="OrthoDB" id="9803231at2"/>
<dbReference type="EMBL" id="CP000563">
    <property type="protein sequence ID" value="ABN63213.1"/>
    <property type="molecule type" value="Genomic_DNA"/>
</dbReference>
<evidence type="ECO:0000313" key="7">
    <source>
        <dbReference type="EMBL" id="ABN61029.1"/>
    </source>
</evidence>
<dbReference type="EMBL" id="CP000563">
    <property type="protein sequence ID" value="ABN63031.1"/>
    <property type="molecule type" value="Genomic_DNA"/>
</dbReference>
<dbReference type="InterPro" id="IPR051917">
    <property type="entry name" value="Transposase-Integrase"/>
</dbReference>
<dbReference type="InterPro" id="IPR001584">
    <property type="entry name" value="Integrase_cat-core"/>
</dbReference>
<reference evidence="3 23" key="1">
    <citation type="submission" date="2007-02" db="EMBL/GenBank/DDBJ databases">
        <title>Complete sequence of chromosome of Shewanella baltica OS155.</title>
        <authorList>
            <consortium name="US DOE Joint Genome Institute"/>
            <person name="Copeland A."/>
            <person name="Lucas S."/>
            <person name="Lapidus A."/>
            <person name="Barry K."/>
            <person name="Detter J.C."/>
            <person name="Glavina del Rio T."/>
            <person name="Hammon N."/>
            <person name="Israni S."/>
            <person name="Dalin E."/>
            <person name="Tice H."/>
            <person name="Pitluck S."/>
            <person name="Sims D.R."/>
            <person name="Brettin T."/>
            <person name="Bruce D."/>
            <person name="Han C."/>
            <person name="Tapia R."/>
            <person name="Brainard J."/>
            <person name="Schmutz J."/>
            <person name="Larimer F."/>
            <person name="Land M."/>
            <person name="Hauser L."/>
            <person name="Kyrpides N."/>
            <person name="Mikhailova N."/>
            <person name="Brettar I."/>
            <person name="Klappenbach J."/>
            <person name="Konstantinidis K."/>
            <person name="Rodrigues J."/>
            <person name="Tiedje J."/>
            <person name="Richardson P."/>
        </authorList>
    </citation>
    <scope>NUCLEOTIDE SEQUENCE [LARGE SCALE GENOMIC DNA]</scope>
    <source>
        <strain evidence="3">OS155</strain>
        <strain evidence="23">OS155 / ATCC BAA-1091</strain>
    </source>
</reference>
<sequence length="313" mass="36355">MNYQQLTEARRYQISVLLEQGFSIAHIAKCIDCHRSSVYREVKRCQGQSRYQPDIAHKQAVTMRRQSSKYAIPSQRIESIILLLQLDWSPEQISQVLRLVKEPVSHEWIYRYIARDKRRGGKLYRHLRQGHKRYRRGKVEQAPTIKNAVSIDDRPAIVDSRERFGDWEIDTVLGLHGTGSIVTLLERKTRFYLIKKVNSKSAADVTKATIELLMPYKAHVLTITADNGREFAHHQEIAEALDTQVYFAHPYRSCERGANENANGLLRQYVKKGVDLRLVSDELIEFAQNRINYRPKKCLKFKQPAVVFHQLAA</sequence>
<evidence type="ECO:0000313" key="23">
    <source>
        <dbReference type="Proteomes" id="UP000001557"/>
    </source>
</evidence>
<evidence type="ECO:0000313" key="19">
    <source>
        <dbReference type="EMBL" id="ABN63220.1"/>
    </source>
</evidence>
<dbReference type="KEGG" id="sbl:Sbal_4040"/>
<dbReference type="KEGG" id="sbl:Sbal_1268"/>
<dbReference type="AlphaFoldDB" id="A3D0D7"/>
<dbReference type="EMBL" id="CP000563">
    <property type="protein sequence ID" value="ABN63159.1"/>
    <property type="molecule type" value="Genomic_DNA"/>
</dbReference>
<dbReference type="EMBL" id="CP000563">
    <property type="protein sequence ID" value="ABN61608.1"/>
    <property type="molecule type" value="Genomic_DNA"/>
</dbReference>
<evidence type="ECO:0000313" key="20">
    <source>
        <dbReference type="EMBL" id="ABN63341.1"/>
    </source>
</evidence>
<dbReference type="STRING" id="325240.Sbal_0672"/>
<dbReference type="EMBL" id="CP000563">
    <property type="protein sequence ID" value="ABN60786.1"/>
    <property type="molecule type" value="Genomic_DNA"/>
</dbReference>
<accession>A3D0D7</accession>
<dbReference type="NCBIfam" id="NF033563">
    <property type="entry name" value="transpos_IS30"/>
    <property type="match status" value="1"/>
</dbReference>
<dbReference type="EMBL" id="CP000563">
    <property type="protein sequence ID" value="ABN61545.1"/>
    <property type="molecule type" value="Genomic_DNA"/>
</dbReference>
<dbReference type="EMBL" id="CP000563">
    <property type="protein sequence ID" value="ABN63506.1"/>
    <property type="molecule type" value="Genomic_DNA"/>
</dbReference>
<dbReference type="EMBL" id="CP000563">
    <property type="protein sequence ID" value="ABN61635.1"/>
    <property type="molecule type" value="Genomic_DNA"/>
</dbReference>
<evidence type="ECO:0000313" key="14">
    <source>
        <dbReference type="EMBL" id="ABN63031.1"/>
    </source>
</evidence>
<gene>
    <name evidence="3" type="ordered locus">Sbal_0672</name>
    <name evidence="4" type="ordered locus">Sbal_0912</name>
    <name evidence="5" type="ordered locus">Sbal_1076</name>
    <name evidence="6" type="ordered locus">Sbal_1268</name>
    <name evidence="7" type="ordered locus">Sbal_1511</name>
    <name evidence="8" type="ordered locus">Sbal_1571</name>
    <name evidence="9" type="ordered locus">Sbal_1634</name>
    <name evidence="10" type="ordered locus">Sbal_2043</name>
    <name evidence="11" type="ordered locus">Sbal_2109</name>
    <name evidence="12" type="ordered locus">Sbal_2138</name>
    <name evidence="13" type="ordered locus">Sbal_2153</name>
    <name evidence="14" type="ordered locus">Sbal_3555</name>
    <name evidence="15" type="ordered locus">Sbal_3627</name>
    <name evidence="16" type="ordered locus">Sbal_3684</name>
    <name evidence="17" type="ordered locus">Sbal_3686</name>
    <name evidence="18" type="ordered locus">Sbal_3739</name>
    <name evidence="19" type="ordered locus">Sbal_3746</name>
    <name evidence="20" type="ordered locus">Sbal_3870</name>
    <name evidence="21" type="ordered locus">Sbal_3948</name>
    <name evidence="22" type="ordered locus">Sbal_4040</name>
</gene>
<evidence type="ECO:0000259" key="2">
    <source>
        <dbReference type="PROSITE" id="PS50994"/>
    </source>
</evidence>
<evidence type="ECO:0000313" key="6">
    <source>
        <dbReference type="EMBL" id="ABN60786.1"/>
    </source>
</evidence>
<dbReference type="KEGG" id="sbl:Sbal_1571"/>
<dbReference type="KEGG" id="sbl:Sbal_3627"/>
<dbReference type="EMBL" id="CP000563">
    <property type="protein sequence ID" value="ABN60437.1"/>
    <property type="molecule type" value="Genomic_DNA"/>
</dbReference>
<dbReference type="KEGG" id="sbl:Sbal_1634"/>
<dbReference type="KEGG" id="sbl:Sbal_2138"/>
<dbReference type="KEGG" id="sbl:Sbal_0672"/>
<dbReference type="PANTHER" id="PTHR10948:SF23">
    <property type="entry name" value="TRANSPOSASE INSI FOR INSERTION SEQUENCE ELEMENT IS30A-RELATED"/>
    <property type="match status" value="1"/>
</dbReference>
<dbReference type="KEGG" id="sbl:Sbal_1076"/>
<evidence type="ECO:0000313" key="9">
    <source>
        <dbReference type="EMBL" id="ABN61148.1"/>
    </source>
</evidence>
<evidence type="ECO:0000313" key="4">
    <source>
        <dbReference type="EMBL" id="ABN60437.1"/>
    </source>
</evidence>
<dbReference type="RefSeq" id="WP_011845808.1">
    <property type="nucleotide sequence ID" value="NC_009052.1"/>
</dbReference>
<name>A3D0D7_SHEB5</name>
<dbReference type="KEGG" id="sbl:Sbal_3684"/>
<dbReference type="KEGG" id="sbl:Sbal_2153"/>
<evidence type="ECO:0000313" key="21">
    <source>
        <dbReference type="EMBL" id="ABN63417.1"/>
    </source>
</evidence>
<organism evidence="3 23">
    <name type="scientific">Shewanella baltica (strain OS155 / ATCC BAA-1091)</name>
    <dbReference type="NCBI Taxonomy" id="325240"/>
    <lineage>
        <taxon>Bacteria</taxon>
        <taxon>Pseudomonadati</taxon>
        <taxon>Pseudomonadota</taxon>
        <taxon>Gammaproteobacteria</taxon>
        <taxon>Alteromonadales</taxon>
        <taxon>Shewanellaceae</taxon>
        <taxon>Shewanella</taxon>
    </lineage>
</organism>
<evidence type="ECO:0000313" key="18">
    <source>
        <dbReference type="EMBL" id="ABN63213.1"/>
    </source>
</evidence>
<dbReference type="EMBL" id="CP000563">
    <property type="protein sequence ID" value="ABN63417.1"/>
    <property type="molecule type" value="Genomic_DNA"/>
</dbReference>
<evidence type="ECO:0000256" key="1">
    <source>
        <dbReference type="ARBA" id="ARBA00023172"/>
    </source>
</evidence>
<dbReference type="GO" id="GO:0004803">
    <property type="term" value="F:transposase activity"/>
    <property type="evidence" value="ECO:0007669"/>
    <property type="project" value="TreeGrafter"/>
</dbReference>
<dbReference type="KEGG" id="sbl:Sbal_3555"/>
<dbReference type="GO" id="GO:0015074">
    <property type="term" value="P:DNA integration"/>
    <property type="evidence" value="ECO:0007669"/>
    <property type="project" value="InterPro"/>
</dbReference>
<evidence type="ECO:0000313" key="17">
    <source>
        <dbReference type="EMBL" id="ABN63161.1"/>
    </source>
</evidence>
<dbReference type="KEGG" id="sbl:Sbal_2109"/>
<evidence type="ECO:0000313" key="11">
    <source>
        <dbReference type="EMBL" id="ABN61608.1"/>
    </source>
</evidence>
<dbReference type="InterPro" id="IPR025246">
    <property type="entry name" value="IS30-like_HTH"/>
</dbReference>
<dbReference type="GO" id="GO:0005829">
    <property type="term" value="C:cytosol"/>
    <property type="evidence" value="ECO:0007669"/>
    <property type="project" value="TreeGrafter"/>
</dbReference>
<dbReference type="GO" id="GO:0003676">
    <property type="term" value="F:nucleic acid binding"/>
    <property type="evidence" value="ECO:0007669"/>
    <property type="project" value="InterPro"/>
</dbReference>
<keyword evidence="1" id="KW-0233">DNA recombination</keyword>
<dbReference type="KEGG" id="sbl:Sbal_3739"/>
<evidence type="ECO:0000313" key="22">
    <source>
        <dbReference type="EMBL" id="ABN63506.1"/>
    </source>
</evidence>
<dbReference type="KEGG" id="sbl:Sbal_0912"/>
<dbReference type="Gene3D" id="3.30.420.10">
    <property type="entry name" value="Ribonuclease H-like superfamily/Ribonuclease H"/>
    <property type="match status" value="1"/>
</dbReference>
<dbReference type="PANTHER" id="PTHR10948">
    <property type="entry name" value="TRANSPOSASE"/>
    <property type="match status" value="1"/>
</dbReference>
<dbReference type="Pfam" id="PF13936">
    <property type="entry name" value="HTH_38"/>
    <property type="match status" value="1"/>
</dbReference>
<evidence type="ECO:0000313" key="16">
    <source>
        <dbReference type="EMBL" id="ABN63159.1"/>
    </source>
</evidence>
<dbReference type="InterPro" id="IPR036397">
    <property type="entry name" value="RNaseH_sf"/>
</dbReference>
<dbReference type="EMBL" id="CP000563">
    <property type="protein sequence ID" value="ABN61650.1"/>
    <property type="molecule type" value="Genomic_DNA"/>
</dbReference>
<evidence type="ECO:0000313" key="3">
    <source>
        <dbReference type="EMBL" id="ABN60200.1"/>
    </source>
</evidence>
<dbReference type="PROSITE" id="PS50994">
    <property type="entry name" value="INTEGRASE"/>
    <property type="match status" value="1"/>
</dbReference>
<dbReference type="GO" id="GO:0006310">
    <property type="term" value="P:DNA recombination"/>
    <property type="evidence" value="ECO:0007669"/>
    <property type="project" value="UniProtKB-KW"/>
</dbReference>
<dbReference type="KEGG" id="sbl:Sbal_3746"/>
<dbReference type="KEGG" id="sbl:Sbal_2043"/>
<dbReference type="KEGG" id="sbl:Sbal_3870"/>
<evidence type="ECO:0000313" key="8">
    <source>
        <dbReference type="EMBL" id="ABN61085.1"/>
    </source>
</evidence>
<dbReference type="InterPro" id="IPR053392">
    <property type="entry name" value="Transposase_IS30-like"/>
</dbReference>
<dbReference type="Proteomes" id="UP000001557">
    <property type="component" value="Chromosome"/>
</dbReference>
<dbReference type="InterPro" id="IPR012337">
    <property type="entry name" value="RNaseH-like_sf"/>
</dbReference>
<feature type="domain" description="Integrase catalytic" evidence="2">
    <location>
        <begin position="151"/>
        <end position="312"/>
    </location>
</feature>
<dbReference type="EMBL" id="CP000563">
    <property type="protein sequence ID" value="ABN61029.1"/>
    <property type="molecule type" value="Genomic_DNA"/>
</dbReference>
<evidence type="ECO:0000313" key="12">
    <source>
        <dbReference type="EMBL" id="ABN61635.1"/>
    </source>
</evidence>
<keyword evidence="23" id="KW-1185">Reference proteome</keyword>
<dbReference type="EMBL" id="CP000563">
    <property type="protein sequence ID" value="ABN63102.1"/>
    <property type="molecule type" value="Genomic_DNA"/>
</dbReference>